<evidence type="ECO:0000313" key="11">
    <source>
        <dbReference type="Proteomes" id="UP000546917"/>
    </source>
</evidence>
<dbReference type="GO" id="GO:0046914">
    <property type="term" value="F:transition metal ion binding"/>
    <property type="evidence" value="ECO:0007669"/>
    <property type="project" value="InterPro"/>
</dbReference>
<evidence type="ECO:0000313" key="8">
    <source>
        <dbReference type="EMBL" id="ARD85100.1"/>
    </source>
</evidence>
<evidence type="ECO:0000256" key="2">
    <source>
        <dbReference type="ARBA" id="ARBA00023015"/>
    </source>
</evidence>
<keyword evidence="2" id="KW-0805">Transcription regulation</keyword>
<comment type="similarity">
    <text evidence="1">Belongs to the DtxR/MntR family.</text>
</comment>
<evidence type="ECO:0000256" key="4">
    <source>
        <dbReference type="ARBA" id="ARBA00023163"/>
    </source>
</evidence>
<name>E5KBS0_9ARCH</name>
<dbReference type="InterPro" id="IPR038157">
    <property type="entry name" value="FeoA_core_dom"/>
</dbReference>
<dbReference type="Gene3D" id="1.10.10.10">
    <property type="entry name" value="Winged helix-like DNA-binding domain superfamily/Winged helix DNA-binding domain"/>
    <property type="match status" value="1"/>
</dbReference>
<dbReference type="PANTHER" id="PTHR33238:SF7">
    <property type="entry name" value="IRON-DEPENDENT TRANSCRIPTIONAL REGULATOR"/>
    <property type="match status" value="1"/>
</dbReference>
<dbReference type="SMART" id="SM00529">
    <property type="entry name" value="HTH_DTXR"/>
    <property type="match status" value="1"/>
</dbReference>
<organism evidence="7">
    <name type="scientific">Ferroplasma acidiphilum</name>
    <dbReference type="NCBI Taxonomy" id="74969"/>
    <lineage>
        <taxon>Archaea</taxon>
        <taxon>Methanobacteriati</taxon>
        <taxon>Thermoplasmatota</taxon>
        <taxon>Thermoplasmata</taxon>
        <taxon>Thermoplasmatales</taxon>
        <taxon>Ferroplasmaceae</taxon>
        <taxon>Ferroplasma</taxon>
    </lineage>
</organism>
<evidence type="ECO:0000313" key="10">
    <source>
        <dbReference type="Proteomes" id="UP000192050"/>
    </source>
</evidence>
<dbReference type="SUPFAM" id="SSF47979">
    <property type="entry name" value="Iron-dependent repressor protein, dimerization domain"/>
    <property type="match status" value="1"/>
</dbReference>
<dbReference type="InterPro" id="IPR001367">
    <property type="entry name" value="Fe_dep_repressor"/>
</dbReference>
<dbReference type="AlphaFoldDB" id="E5KBS0"/>
<dbReference type="Pfam" id="PF02742">
    <property type="entry name" value="Fe_dep_repr_C"/>
    <property type="match status" value="1"/>
</dbReference>
<dbReference type="PANTHER" id="PTHR33238">
    <property type="entry name" value="IRON (METAL) DEPENDENT REPRESSOR, DTXR FAMILY"/>
    <property type="match status" value="1"/>
</dbReference>
<dbReference type="Pfam" id="PF01325">
    <property type="entry name" value="Fe_dep_repress"/>
    <property type="match status" value="1"/>
</dbReference>
<dbReference type="InterPro" id="IPR050536">
    <property type="entry name" value="DtxR_MntR_Metal-Reg"/>
</dbReference>
<keyword evidence="4" id="KW-0804">Transcription</keyword>
<keyword evidence="10" id="KW-1185">Reference proteome</keyword>
<dbReference type="OrthoDB" id="24735at2157"/>
<evidence type="ECO:0000313" key="7">
    <source>
        <dbReference type="EMBL" id="ADR78323.1"/>
    </source>
</evidence>
<dbReference type="GeneID" id="31676727"/>
<dbReference type="GO" id="GO:0046983">
    <property type="term" value="F:protein dimerization activity"/>
    <property type="evidence" value="ECO:0007669"/>
    <property type="project" value="InterPro"/>
</dbReference>
<protein>
    <submittedName>
        <fullName evidence="7">DtxR-like repressor</fullName>
    </submittedName>
    <submittedName>
        <fullName evidence="8">Iron-dependent repressor</fullName>
    </submittedName>
    <submittedName>
        <fullName evidence="9">Metal-dependent transcriptional regulator</fullName>
    </submittedName>
</protein>
<reference evidence="9 11" key="3">
    <citation type="submission" date="2020-05" db="EMBL/GenBank/DDBJ databases">
        <authorList>
            <person name="Zhang R."/>
        </authorList>
    </citation>
    <scope>NUCLEOTIDE SEQUENCE [LARGE SCALE GENOMIC DNA]</scope>
    <source>
        <strain evidence="9 11">DSM 28986</strain>
    </source>
</reference>
<dbReference type="EMBL" id="JABGBP010000254">
    <property type="protein sequence ID" value="NOL60582.1"/>
    <property type="molecule type" value="Genomic_DNA"/>
</dbReference>
<dbReference type="EMBL" id="CP015363">
    <property type="protein sequence ID" value="ARD85100.1"/>
    <property type="molecule type" value="Genomic_DNA"/>
</dbReference>
<dbReference type="Proteomes" id="UP000546917">
    <property type="component" value="Unassembled WGS sequence"/>
</dbReference>
<evidence type="ECO:0000256" key="3">
    <source>
        <dbReference type="ARBA" id="ARBA00023125"/>
    </source>
</evidence>
<feature type="domain" description="Iron dependent repressor metal binding and dimerisation" evidence="6">
    <location>
        <begin position="63"/>
        <end position="130"/>
    </location>
</feature>
<evidence type="ECO:0000259" key="6">
    <source>
        <dbReference type="Pfam" id="PF02742"/>
    </source>
</evidence>
<reference evidence="7" key="1">
    <citation type="journal article" date="2011" name="Proteomics">
        <title>Iron homeostasis and responses to iron limitation in extreme acidophiles from the Ferroplasma genus.</title>
        <authorList>
            <person name="Potrykus J."/>
            <person name="Jonna V.R."/>
            <person name="Dopson M."/>
        </authorList>
    </citation>
    <scope>NUCLEOTIDE SEQUENCE</scope>
    <source>
        <strain evidence="7">Berkeley</strain>
    </source>
</reference>
<dbReference type="KEGG" id="fai:FAD_1229"/>
<evidence type="ECO:0000256" key="1">
    <source>
        <dbReference type="ARBA" id="ARBA00007871"/>
    </source>
</evidence>
<evidence type="ECO:0000259" key="5">
    <source>
        <dbReference type="Pfam" id="PF01325"/>
    </source>
</evidence>
<keyword evidence="3" id="KW-0238">DNA-binding</keyword>
<dbReference type="STRING" id="74969.FAD_1229"/>
<dbReference type="GO" id="GO:0003700">
    <property type="term" value="F:DNA-binding transcription factor activity"/>
    <property type="evidence" value="ECO:0007669"/>
    <property type="project" value="InterPro"/>
</dbReference>
<proteinExistence type="inferred from homology"/>
<dbReference type="InterPro" id="IPR022687">
    <property type="entry name" value="HTH_DTXR"/>
</dbReference>
<reference evidence="8 10" key="2">
    <citation type="submission" date="2011-10" db="EMBL/GenBank/DDBJ databases">
        <title>Metabolic and evolutionary patterns in the extreme acidophile Ferroplasma acidiphilum.</title>
        <authorList>
            <person name="Golyshina O.V."/>
            <person name="Kozyavkin S.A."/>
            <person name="Tatusov R.L."/>
            <person name="Slesarev A.I."/>
            <person name="Golyshin P.N."/>
        </authorList>
    </citation>
    <scope>NUCLEOTIDE SEQUENCE [LARGE SCALE GENOMIC DNA]</scope>
    <source>
        <strain evidence="8">Berkeley</strain>
        <strain evidence="10">Y</strain>
    </source>
</reference>
<feature type="domain" description="HTH dtxR-type" evidence="5">
    <location>
        <begin position="5"/>
        <end position="54"/>
    </location>
</feature>
<dbReference type="EMBL" id="HM998292">
    <property type="protein sequence ID" value="ADR78323.1"/>
    <property type="molecule type" value="Genomic_DNA"/>
</dbReference>
<dbReference type="Gene3D" id="2.30.30.90">
    <property type="match status" value="1"/>
</dbReference>
<dbReference type="SUPFAM" id="SSF46785">
    <property type="entry name" value="Winged helix' DNA-binding domain"/>
    <property type="match status" value="1"/>
</dbReference>
<dbReference type="InterPro" id="IPR036421">
    <property type="entry name" value="Fe_dep_repressor_sf"/>
</dbReference>
<dbReference type="Proteomes" id="UP000192050">
    <property type="component" value="Chromosome"/>
</dbReference>
<dbReference type="InterPro" id="IPR036388">
    <property type="entry name" value="WH-like_DNA-bd_sf"/>
</dbReference>
<evidence type="ECO:0000313" key="9">
    <source>
        <dbReference type="EMBL" id="NOL60582.1"/>
    </source>
</evidence>
<dbReference type="GO" id="GO:0003677">
    <property type="term" value="F:DNA binding"/>
    <property type="evidence" value="ECO:0007669"/>
    <property type="project" value="UniProtKB-KW"/>
</dbReference>
<dbReference type="RefSeq" id="WP_081142639.1">
    <property type="nucleotide sequence ID" value="NZ_CP015363.1"/>
</dbReference>
<sequence length="207" mass="23746">MNFKNNEEDYIKTIFSLCEAFGSANENMVSKDLGVSMATVSEYLSKLEGKELITRKNRDIYLTKQGYSMAIPVIRKHRVSEVFAVKMLEVPWEYSHSAVMDIEHTIEDKYFDTFSKNLGNPLTCPHGNMIYFNHEIKDINALTANSGKYKLNRIVYENTDILKKLADFGMYPGTPIEIFTDNNTVISNENGELKLPILWGKTIRLIK</sequence>
<dbReference type="InterPro" id="IPR036390">
    <property type="entry name" value="WH_DNA-bd_sf"/>
</dbReference>
<gene>
    <name evidence="8" type="ORF">FAD_1229</name>
    <name evidence="9" type="ORF">HLB00_07040</name>
</gene>
<dbReference type="InterPro" id="IPR022689">
    <property type="entry name" value="Iron_dep_repressor"/>
</dbReference>
<accession>E5KBS0</accession>